<dbReference type="SUPFAM" id="SSF55753">
    <property type="entry name" value="Actin depolymerizing proteins"/>
    <property type="match status" value="7"/>
</dbReference>
<dbReference type="Gene3D" id="3.40.20.10">
    <property type="entry name" value="Severin"/>
    <property type="match status" value="7"/>
</dbReference>
<feature type="domain" description="HP" evidence="5">
    <location>
        <begin position="737"/>
        <end position="800"/>
    </location>
</feature>
<dbReference type="CDD" id="cd11291">
    <property type="entry name" value="gelsolin_S6_like"/>
    <property type="match status" value="1"/>
</dbReference>
<dbReference type="InterPro" id="IPR007123">
    <property type="entry name" value="Gelsolin-like_dom"/>
</dbReference>
<dbReference type="GO" id="GO:0051016">
    <property type="term" value="P:barbed-end actin filament capping"/>
    <property type="evidence" value="ECO:0007669"/>
    <property type="project" value="TreeGrafter"/>
</dbReference>
<evidence type="ECO:0000256" key="2">
    <source>
        <dbReference type="ARBA" id="ARBA00022467"/>
    </source>
</evidence>
<dbReference type="PROSITE" id="PS51089">
    <property type="entry name" value="HP"/>
    <property type="match status" value="1"/>
</dbReference>
<dbReference type="GO" id="GO:0005737">
    <property type="term" value="C:cytoplasm"/>
    <property type="evidence" value="ECO:0007669"/>
    <property type="project" value="TreeGrafter"/>
</dbReference>
<dbReference type="FunFam" id="3.40.20.10:FF:000005">
    <property type="entry name" value="Gelsolin"/>
    <property type="match status" value="1"/>
</dbReference>
<dbReference type="PANTHER" id="PTHR11977">
    <property type="entry name" value="VILLIN"/>
    <property type="match status" value="1"/>
</dbReference>
<dbReference type="SMART" id="SM00153">
    <property type="entry name" value="VHP"/>
    <property type="match status" value="1"/>
</dbReference>
<dbReference type="CDD" id="cd11289">
    <property type="entry name" value="gelsolin_S2_like"/>
    <property type="match status" value="1"/>
</dbReference>
<dbReference type="GO" id="GO:0005546">
    <property type="term" value="F:phosphatidylinositol-4,5-bisphosphate binding"/>
    <property type="evidence" value="ECO:0007669"/>
    <property type="project" value="TreeGrafter"/>
</dbReference>
<dbReference type="FunFam" id="3.40.20.10:FF:000001">
    <property type="entry name" value="Gelsolin"/>
    <property type="match status" value="1"/>
</dbReference>
<keyword evidence="4" id="KW-0009">Actin-binding</keyword>
<dbReference type="InterPro" id="IPR003128">
    <property type="entry name" value="Villin_headpiece"/>
</dbReference>
<dbReference type="EMBL" id="BLXT01004423">
    <property type="protein sequence ID" value="GFO12419.1"/>
    <property type="molecule type" value="Genomic_DNA"/>
</dbReference>
<dbReference type="GO" id="GO:0051015">
    <property type="term" value="F:actin filament binding"/>
    <property type="evidence" value="ECO:0007669"/>
    <property type="project" value="InterPro"/>
</dbReference>
<accession>A0AAV4B222</accession>
<proteinExistence type="inferred from homology"/>
<feature type="non-terminal residue" evidence="6">
    <location>
        <position position="1"/>
    </location>
</feature>
<dbReference type="SUPFAM" id="SSF47050">
    <property type="entry name" value="VHP, Villin headpiece domain"/>
    <property type="match status" value="1"/>
</dbReference>
<dbReference type="InterPro" id="IPR007122">
    <property type="entry name" value="Villin/Gelsolin"/>
</dbReference>
<dbReference type="InterPro" id="IPR036886">
    <property type="entry name" value="Villin_headpiece_dom_sf"/>
</dbReference>
<dbReference type="GO" id="GO:0051014">
    <property type="term" value="P:actin filament severing"/>
    <property type="evidence" value="ECO:0007669"/>
    <property type="project" value="TreeGrafter"/>
</dbReference>
<evidence type="ECO:0000259" key="5">
    <source>
        <dbReference type="PROSITE" id="PS51089"/>
    </source>
</evidence>
<dbReference type="CDD" id="cd11293">
    <property type="entry name" value="gelsolin_S4_like"/>
    <property type="match status" value="1"/>
</dbReference>
<dbReference type="CDD" id="cd11292">
    <property type="entry name" value="gelsolin_S3_like"/>
    <property type="match status" value="1"/>
</dbReference>
<evidence type="ECO:0000256" key="3">
    <source>
        <dbReference type="ARBA" id="ARBA00022737"/>
    </source>
</evidence>
<keyword evidence="3" id="KW-0677">Repeat</keyword>
<dbReference type="SMART" id="SM00262">
    <property type="entry name" value="GEL"/>
    <property type="match status" value="5"/>
</dbReference>
<dbReference type="CDD" id="cd11288">
    <property type="entry name" value="gelsolin_S5_like"/>
    <property type="match status" value="1"/>
</dbReference>
<name>A0AAV4B222_9GAST</name>
<keyword evidence="2" id="KW-0117">Actin capping</keyword>
<comment type="caution">
    <text evidence="6">The sequence shown here is derived from an EMBL/GenBank/DDBJ whole genome shotgun (WGS) entry which is preliminary data.</text>
</comment>
<dbReference type="InterPro" id="IPR029006">
    <property type="entry name" value="ADF-H/Gelsolin-like_dom_sf"/>
</dbReference>
<dbReference type="Pfam" id="PF02209">
    <property type="entry name" value="VHP"/>
    <property type="match status" value="1"/>
</dbReference>
<dbReference type="GO" id="GO:0015629">
    <property type="term" value="C:actin cytoskeleton"/>
    <property type="evidence" value="ECO:0007669"/>
    <property type="project" value="TreeGrafter"/>
</dbReference>
<evidence type="ECO:0000256" key="1">
    <source>
        <dbReference type="ARBA" id="ARBA00008418"/>
    </source>
</evidence>
<evidence type="ECO:0000313" key="6">
    <source>
        <dbReference type="EMBL" id="GFO12419.1"/>
    </source>
</evidence>
<dbReference type="Gene3D" id="1.10.950.10">
    <property type="entry name" value="Villin headpiece domain"/>
    <property type="match status" value="1"/>
</dbReference>
<dbReference type="Proteomes" id="UP000735302">
    <property type="component" value="Unassembled WGS sequence"/>
</dbReference>
<keyword evidence="7" id="KW-1185">Reference proteome</keyword>
<dbReference type="Pfam" id="PF00626">
    <property type="entry name" value="Gelsolin"/>
    <property type="match status" value="5"/>
</dbReference>
<gene>
    <name evidence="6" type="ORF">PoB_003892400</name>
</gene>
<comment type="similarity">
    <text evidence="1">Belongs to the villin/gelsolin family.</text>
</comment>
<dbReference type="AlphaFoldDB" id="A0AAV4B222"/>
<dbReference type="GO" id="GO:0008154">
    <property type="term" value="P:actin polymerization or depolymerization"/>
    <property type="evidence" value="ECO:0007669"/>
    <property type="project" value="TreeGrafter"/>
</dbReference>
<dbReference type="PRINTS" id="PR00597">
    <property type="entry name" value="GELSOLIN"/>
</dbReference>
<protein>
    <submittedName>
        <fullName evidence="6">Advillin</fullName>
    </submittedName>
</protein>
<dbReference type="PANTHER" id="PTHR11977:SF123">
    <property type="entry name" value="GELSOLIN"/>
    <property type="match status" value="1"/>
</dbReference>
<evidence type="ECO:0000256" key="4">
    <source>
        <dbReference type="ARBA" id="ARBA00023203"/>
    </source>
</evidence>
<sequence length="800" mass="91272">DEKGVAAYKTVELDESLGGGPVQYREVQEHESKLFLSYFKHGIKYMEGGVDSGFKKVERGKYETRLMQVKGKRNIRVKQVKCHTDSLNQGDVFILDCGLVIFVWNGPGSSTMERIKAAEVARRIKDEERGGKAAVKIIEQTWETDAAFFKALGSNGPIKTADQAGDDQEYERKVQEEIKLLRVSDASGELQLTEVGQKPLKREHLDSEDCFILDSGPSGIYVWVGKNCTKNEKKSAWKNATSFLKMKGYADWTPVTQLVEGGETPLFKQFFSSWQDPREQTGFGQVHAKERVAGYNKEKFDSRLLHQKSITKQDNLPDDGSGHVQIWRVEKNDLVPQPEDTYGIFYTGDCYVLLYTYKIDNYIVYFWQGTKSTTDERAASAIFAQRIDDQDLGGAAVQVRVTQGREPEHFLRIFHGKMIILLGGLNNEEPESNIRMFHIRGTNGFNTRAMQVLPRAASLNSNDAFIIESDSKVYIWYGKGASPDERALAMNLLHFLCPDRGNADIVEVNEEEEGRDFWALLGGKEPYATGKRLEVNHADMPPRLFHCSNASGRFKVEEIVDFSQEDLEENDVMILDTIDEVYVWIGRGANAIERKESLQTALDYIKTDPTGRNPDNTVILQVKQGLEPPSFTGYFLGWDPDRWSHGKTYEDLKRELGQENVEATDVIQDYIKTDPTGRNPDNTVILQVKQGLEPPSFTGYFLGWDPDRWSHGKTYEDLKRELGQENVEATDVIQELADYDKKHPYSELVKRVPPKGVDPSCKENYLTDVEFEKVFKMKRSEYDKLKQWKQLDLKKKYNLF</sequence>
<organism evidence="6 7">
    <name type="scientific">Plakobranchus ocellatus</name>
    <dbReference type="NCBI Taxonomy" id="259542"/>
    <lineage>
        <taxon>Eukaryota</taxon>
        <taxon>Metazoa</taxon>
        <taxon>Spiralia</taxon>
        <taxon>Lophotrochozoa</taxon>
        <taxon>Mollusca</taxon>
        <taxon>Gastropoda</taxon>
        <taxon>Heterobranchia</taxon>
        <taxon>Euthyneura</taxon>
        <taxon>Panpulmonata</taxon>
        <taxon>Sacoglossa</taxon>
        <taxon>Placobranchoidea</taxon>
        <taxon>Plakobranchidae</taxon>
        <taxon>Plakobranchus</taxon>
    </lineage>
</organism>
<evidence type="ECO:0000313" key="7">
    <source>
        <dbReference type="Proteomes" id="UP000735302"/>
    </source>
</evidence>
<reference evidence="6 7" key="1">
    <citation type="journal article" date="2021" name="Elife">
        <title>Chloroplast acquisition without the gene transfer in kleptoplastic sea slugs, Plakobranchus ocellatus.</title>
        <authorList>
            <person name="Maeda T."/>
            <person name="Takahashi S."/>
            <person name="Yoshida T."/>
            <person name="Shimamura S."/>
            <person name="Takaki Y."/>
            <person name="Nagai Y."/>
            <person name="Toyoda A."/>
            <person name="Suzuki Y."/>
            <person name="Arimoto A."/>
            <person name="Ishii H."/>
            <person name="Satoh N."/>
            <person name="Nishiyama T."/>
            <person name="Hasebe M."/>
            <person name="Maruyama T."/>
            <person name="Minagawa J."/>
            <person name="Obokata J."/>
            <person name="Shigenobu S."/>
        </authorList>
    </citation>
    <scope>NUCLEOTIDE SEQUENCE [LARGE SCALE GENOMIC DNA]</scope>
</reference>